<evidence type="ECO:0000313" key="3">
    <source>
        <dbReference type="Proteomes" id="UP000324162"/>
    </source>
</evidence>
<evidence type="ECO:0000313" key="2">
    <source>
        <dbReference type="EMBL" id="KAA1157429.1"/>
    </source>
</evidence>
<dbReference type="Proteomes" id="UP000324162">
    <property type="component" value="Unassembled WGS sequence"/>
</dbReference>
<organism evidence="2 3">
    <name type="scientific">Pseudoalteromonas fuliginea</name>
    <dbReference type="NCBI Taxonomy" id="1872678"/>
    <lineage>
        <taxon>Bacteria</taxon>
        <taxon>Pseudomonadati</taxon>
        <taxon>Pseudomonadota</taxon>
        <taxon>Gammaproteobacteria</taxon>
        <taxon>Alteromonadales</taxon>
        <taxon>Pseudoalteromonadaceae</taxon>
        <taxon>Pseudoalteromonas</taxon>
    </lineage>
</organism>
<dbReference type="AlphaFoldDB" id="A0AB73BD23"/>
<feature type="transmembrane region" description="Helical" evidence="1">
    <location>
        <begin position="174"/>
        <end position="195"/>
    </location>
</feature>
<accession>A0AB73BD23</accession>
<dbReference type="EMBL" id="SEUK01000054">
    <property type="protein sequence ID" value="KAA1157429.1"/>
    <property type="molecule type" value="Genomic_DNA"/>
</dbReference>
<reference evidence="2 3" key="1">
    <citation type="submission" date="2019-01" db="EMBL/GenBank/DDBJ databases">
        <title>Genome sequences of marine Pseudoalteromonas species.</title>
        <authorList>
            <person name="Boraston A.B."/>
            <person name="Hehemann J.-H."/>
            <person name="Vickers C.J."/>
            <person name="Salama-Alber O."/>
            <person name="Abe K."/>
            <person name="Hettle A.J."/>
        </authorList>
    </citation>
    <scope>NUCLEOTIDE SEQUENCE [LARGE SCALE GENOMIC DNA]</scope>
    <source>
        <strain evidence="2 3">PS42</strain>
    </source>
</reference>
<feature type="transmembrane region" description="Helical" evidence="1">
    <location>
        <begin position="332"/>
        <end position="352"/>
    </location>
</feature>
<feature type="transmembrane region" description="Helical" evidence="1">
    <location>
        <begin position="207"/>
        <end position="236"/>
    </location>
</feature>
<keyword evidence="1" id="KW-1133">Transmembrane helix</keyword>
<comment type="caution">
    <text evidence="2">The sequence shown here is derived from an EMBL/GenBank/DDBJ whole genome shotgun (WGS) entry which is preliminary data.</text>
</comment>
<sequence>MNLQLFKPSFTTKSKSWLYFISLASLIALSFSSYFLANTSQSNTEFPVSSIGVYTIIQYCLIAFFMLVAWSLSPKSRYLKNYKLLLITAFLMRIVLIDVEPYTSNDTSRYLFDGRIAYEGYDPYSISHDAIELTQLREQWQPPKEHAAYVTIYPPLALALFTFSSSFGVEKAQLVWRFLLLLAGLLTVYVSALVLKKANKLNNLALVALSPLLILETGVGLHIDAFSALAVVVAIYFWQQQLLLYCGIAIGIGMSLKILPVMLLLPLFFLQQSLKPALMLVLSWVTTVALIYGTTIALGYVPVGSISVFFEKWRNASPIFTALDSLLTNSQVVLALFVMGVIAVLFIAYTSFRYSKARYMSTSVIYFCMQAALALPLMLSPVLFPWYLLPLVPLLALRPNIYLLTWLLLMPMTYEVLGNFLCCQQWQPALWPVVLLGVLYALTLLRLIYHGIKKTSKLNHIDNS</sequence>
<feature type="transmembrane region" description="Helical" evidence="1">
    <location>
        <begin position="277"/>
        <end position="301"/>
    </location>
</feature>
<feature type="transmembrane region" description="Helical" evidence="1">
    <location>
        <begin position="51"/>
        <end position="72"/>
    </location>
</feature>
<feature type="transmembrane region" description="Helical" evidence="1">
    <location>
        <begin position="364"/>
        <end position="389"/>
    </location>
</feature>
<protein>
    <submittedName>
        <fullName evidence="2">DUF2029 domain-containing protein</fullName>
    </submittedName>
</protein>
<feature type="transmembrane region" description="Helical" evidence="1">
    <location>
        <begin position="17"/>
        <end position="36"/>
    </location>
</feature>
<keyword evidence="1" id="KW-0472">Membrane</keyword>
<dbReference type="Pfam" id="PF26314">
    <property type="entry name" value="MptA_B_family"/>
    <property type="match status" value="1"/>
</dbReference>
<proteinExistence type="predicted"/>
<feature type="transmembrane region" description="Helical" evidence="1">
    <location>
        <begin position="429"/>
        <end position="449"/>
    </location>
</feature>
<gene>
    <name evidence="2" type="ORF">EU508_17005</name>
</gene>
<evidence type="ECO:0000256" key="1">
    <source>
        <dbReference type="SAM" id="Phobius"/>
    </source>
</evidence>
<name>A0AB73BD23_9GAMM</name>
<feature type="transmembrane region" description="Helical" evidence="1">
    <location>
        <begin position="242"/>
        <end position="270"/>
    </location>
</feature>
<keyword evidence="1" id="KW-0812">Transmembrane</keyword>
<feature type="transmembrane region" description="Helical" evidence="1">
    <location>
        <begin position="401"/>
        <end position="422"/>
    </location>
</feature>